<dbReference type="Gene3D" id="3.40.50.2000">
    <property type="entry name" value="Glycogen Phosphorylase B"/>
    <property type="match status" value="1"/>
</dbReference>
<keyword evidence="1" id="KW-0808">Transferase</keyword>
<dbReference type="InterPro" id="IPR001451">
    <property type="entry name" value="Hexapep"/>
</dbReference>
<feature type="domain" description="Glycosyl transferase family 1" evidence="2">
    <location>
        <begin position="159"/>
        <end position="272"/>
    </location>
</feature>
<accession>A0A0S2M2B5</accession>
<organism evidence="3 4">
    <name type="scientific">Arthrobacter alpinus</name>
    <dbReference type="NCBI Taxonomy" id="656366"/>
    <lineage>
        <taxon>Bacteria</taxon>
        <taxon>Bacillati</taxon>
        <taxon>Actinomycetota</taxon>
        <taxon>Actinomycetes</taxon>
        <taxon>Micrococcales</taxon>
        <taxon>Micrococcaceae</taxon>
        <taxon>Arthrobacter</taxon>
    </lineage>
</organism>
<name>A0A0S2M2B5_9MICC</name>
<dbReference type="GO" id="GO:0016757">
    <property type="term" value="F:glycosyltransferase activity"/>
    <property type="evidence" value="ECO:0007669"/>
    <property type="project" value="InterPro"/>
</dbReference>
<dbReference type="CDD" id="cd04647">
    <property type="entry name" value="LbH_MAT_like"/>
    <property type="match status" value="1"/>
</dbReference>
<dbReference type="GO" id="GO:0009103">
    <property type="term" value="P:lipopolysaccharide biosynthetic process"/>
    <property type="evidence" value="ECO:0007669"/>
    <property type="project" value="TreeGrafter"/>
</dbReference>
<reference evidence="3 4" key="2">
    <citation type="journal article" date="2016" name="J. Biotechnol.">
        <title>Complete genome sequence of Arthrobacter alpinus ERGS4:06, a yellow pigmented bacterium tolerant to cold and radiations isolated from Sikkim Himalaya.</title>
        <authorList>
            <person name="Kumar R."/>
            <person name="Singh D."/>
            <person name="Swarnkar M.K."/>
            <person name="Singh A.K."/>
            <person name="Kumar S."/>
        </authorList>
    </citation>
    <scope>NUCLEOTIDE SEQUENCE [LARGE SCALE GENOMIC DNA]</scope>
    <source>
        <strain evidence="3 4">ERGS4:06</strain>
    </source>
</reference>
<gene>
    <name evidence="3" type="ORF">AS189_16515</name>
</gene>
<dbReference type="Pfam" id="PF00132">
    <property type="entry name" value="Hexapep"/>
    <property type="match status" value="1"/>
</dbReference>
<dbReference type="InterPro" id="IPR001296">
    <property type="entry name" value="Glyco_trans_1"/>
</dbReference>
<dbReference type="Proteomes" id="UP000059574">
    <property type="component" value="Chromosome"/>
</dbReference>
<dbReference type="Pfam" id="PF00534">
    <property type="entry name" value="Glycos_transf_1"/>
    <property type="match status" value="1"/>
</dbReference>
<dbReference type="EMBL" id="CP013200">
    <property type="protein sequence ID" value="ALO67790.1"/>
    <property type="molecule type" value="Genomic_DNA"/>
</dbReference>
<evidence type="ECO:0000313" key="3">
    <source>
        <dbReference type="EMBL" id="ALO67790.1"/>
    </source>
</evidence>
<sequence>MVDAWARVFPDDNIVIATRSASILAKDELTIGKFDNIALHSNQHAIAATLEMTKHSNFDAIVTQNFTPIKSSPITAVFIHDVMFQEHPEWFTWKERIYLSAIPLLARRANIIMTSSASEHERIARLNPSLAAKVHHVGLGLPEDFRRAELSPLLPGLSKGQFFLTVGRLNIRKNVSAVISALRADGLISPSFPLVVVGSSDGLISPPDGQAEYGDDVIWTGFVSNSELKRLYTDSATFIFPSLDEGFGLPILEALECGAPIALSRIPAFEEFGSVGHFFDALVPGEIASAVRSAMRSGTSSLPLSDAYSWEKTVTSMRAAIDAQLHDNNAKTSGTRKILDMIYRRSRGISTGIDPTLKSSDLISVVSRRSGQLLVGALRGFPSALISPSATIRGRGHIVLGRSTVLNAGVTIDGVSQQGVVLGDHVTVDQHAILRGSGVIRNVGVGISVGSRTSIGAFNVLLGQGGITIGKDCLLSPNVTIVSENHNFESTDRTIRDQGETRLETTIGNDVWIGAGATILGGSDIRDGAVIAAGAVVRGLVPAGAIVGGVPAKVLGYRGSKEKDGSVD</sequence>
<dbReference type="Gene3D" id="2.160.10.10">
    <property type="entry name" value="Hexapeptide repeat proteins"/>
    <property type="match status" value="2"/>
</dbReference>
<dbReference type="SUPFAM" id="SSF53756">
    <property type="entry name" value="UDP-Glycosyltransferase/glycogen phosphorylase"/>
    <property type="match status" value="1"/>
</dbReference>
<evidence type="ECO:0000256" key="1">
    <source>
        <dbReference type="ARBA" id="ARBA00022679"/>
    </source>
</evidence>
<protein>
    <recommendedName>
        <fullName evidence="2">Glycosyl transferase family 1 domain-containing protein</fullName>
    </recommendedName>
</protein>
<dbReference type="SUPFAM" id="SSF51161">
    <property type="entry name" value="Trimeric LpxA-like enzymes"/>
    <property type="match status" value="2"/>
</dbReference>
<proteinExistence type="predicted"/>
<evidence type="ECO:0000259" key="2">
    <source>
        <dbReference type="Pfam" id="PF00534"/>
    </source>
</evidence>
<dbReference type="PANTHER" id="PTHR46401">
    <property type="entry name" value="GLYCOSYLTRANSFERASE WBBK-RELATED"/>
    <property type="match status" value="1"/>
</dbReference>
<dbReference type="AlphaFoldDB" id="A0A0S2M2B5"/>
<reference evidence="4" key="1">
    <citation type="submission" date="2015-11" db="EMBL/GenBank/DDBJ databases">
        <authorList>
            <person name="Kumar R."/>
            <person name="Singh D."/>
            <person name="Swarnkar M.K."/>
            <person name="Singh A.K."/>
            <person name="Kumar S."/>
        </authorList>
    </citation>
    <scope>NUCLEOTIDE SEQUENCE [LARGE SCALE GENOMIC DNA]</scope>
    <source>
        <strain evidence="4">ERGS4:06</strain>
    </source>
</reference>
<dbReference type="InterPro" id="IPR011004">
    <property type="entry name" value="Trimer_LpxA-like_sf"/>
</dbReference>
<dbReference type="PANTHER" id="PTHR46401:SF2">
    <property type="entry name" value="GLYCOSYLTRANSFERASE WBBK-RELATED"/>
    <property type="match status" value="1"/>
</dbReference>
<evidence type="ECO:0000313" key="4">
    <source>
        <dbReference type="Proteomes" id="UP000059574"/>
    </source>
</evidence>
<dbReference type="CDD" id="cd03809">
    <property type="entry name" value="GT4_MtfB-like"/>
    <property type="match status" value="1"/>
</dbReference>